<evidence type="ECO:0000313" key="1">
    <source>
        <dbReference type="EMBL" id="MDS0284446.1"/>
    </source>
</evidence>
<comment type="caution">
    <text evidence="1">The sequence shown here is derived from an EMBL/GenBank/DDBJ whole genome shotgun (WGS) entry which is preliminary data.</text>
</comment>
<dbReference type="RefSeq" id="WP_310902109.1">
    <property type="nucleotide sequence ID" value="NZ_JAMQOS010000008.1"/>
</dbReference>
<gene>
    <name evidence="1" type="ORF">NDI86_20325</name>
</gene>
<dbReference type="EMBL" id="JAMQOS010000008">
    <property type="protein sequence ID" value="MDS0284446.1"/>
    <property type="molecule type" value="Genomic_DNA"/>
</dbReference>
<name>A0ABU2FUL1_9EURY</name>
<evidence type="ECO:0000313" key="2">
    <source>
        <dbReference type="Proteomes" id="UP001268864"/>
    </source>
</evidence>
<reference evidence="1 2" key="1">
    <citation type="submission" date="2022-06" db="EMBL/GenBank/DDBJ databases">
        <title>Halomicroarcula sp. a new haloarchaeum isolate from saline soil.</title>
        <authorList>
            <person name="Strakova D."/>
            <person name="Galisteo C."/>
            <person name="Sanchez-Porro C."/>
            <person name="Ventosa A."/>
        </authorList>
    </citation>
    <scope>NUCLEOTIDE SEQUENCE [LARGE SCALE GENOMIC DNA]</scope>
    <source>
        <strain evidence="1 2">S3CR25-11</strain>
    </source>
</reference>
<accession>A0ABU2FUL1</accession>
<sequence>MDGTDVVAYEDVDELPEDAADRISQILDAHPVERYPEGAYIGTLAPPGFESSHTRDPEEIISEPYPRGIELSEFPPEKDVLYKW</sequence>
<proteinExistence type="predicted"/>
<dbReference type="Proteomes" id="UP001268864">
    <property type="component" value="Unassembled WGS sequence"/>
</dbReference>
<keyword evidence="2" id="KW-1185">Reference proteome</keyword>
<organism evidence="1 2">
    <name type="scientific">Haloarcula onubensis</name>
    <dbReference type="NCBI Taxonomy" id="2950539"/>
    <lineage>
        <taxon>Archaea</taxon>
        <taxon>Methanobacteriati</taxon>
        <taxon>Methanobacteriota</taxon>
        <taxon>Stenosarchaea group</taxon>
        <taxon>Halobacteria</taxon>
        <taxon>Halobacteriales</taxon>
        <taxon>Haloarculaceae</taxon>
        <taxon>Haloarcula</taxon>
    </lineage>
</organism>
<protein>
    <submittedName>
        <fullName evidence="1">Uncharacterized protein</fullName>
    </submittedName>
</protein>